<feature type="transmembrane region" description="Helical" evidence="6">
    <location>
        <begin position="64"/>
        <end position="86"/>
    </location>
</feature>
<organism evidence="7 8">
    <name type="scientific">Mycena rosella</name>
    <name type="common">Pink bonnet</name>
    <name type="synonym">Agaricus rosellus</name>
    <dbReference type="NCBI Taxonomy" id="1033263"/>
    <lineage>
        <taxon>Eukaryota</taxon>
        <taxon>Fungi</taxon>
        <taxon>Dikarya</taxon>
        <taxon>Basidiomycota</taxon>
        <taxon>Agaricomycotina</taxon>
        <taxon>Agaricomycetes</taxon>
        <taxon>Agaricomycetidae</taxon>
        <taxon>Agaricales</taxon>
        <taxon>Marasmiineae</taxon>
        <taxon>Mycenaceae</taxon>
        <taxon>Mycena</taxon>
    </lineage>
</organism>
<feature type="compositionally biased region" description="Basic residues" evidence="5">
    <location>
        <begin position="506"/>
        <end position="517"/>
    </location>
</feature>
<gene>
    <name evidence="7" type="ORF">B0H17DRAFT_586165</name>
</gene>
<dbReference type="AlphaFoldDB" id="A0AAD7DGA8"/>
<protein>
    <submittedName>
        <fullName evidence="7">Organic solute transporter Ostalpha-domain-containing protein</fullName>
    </submittedName>
</protein>
<sequence length="975" mass="108975">MGTTCPVETSPSSPSLLQNGNLVFQAHHVGWIVAGFFTLVAVIASFWLVNKHLQWYTNKREQRYIVRLLFMVPIYATISLASYLFWNHSTPLLLIRDAYESTVLTAFFYLLLTYLSPNPEDQKAIFMKVGLSRAADAEALAKGEEPRKWMFPLGFIKSKPADGLYFLQIMKWGVLQYCVIRPTTTLAAVILNYIGWYCEGSFSPKWGYVYITIIVSVSVSVAMYCLIQVYMPISAYLAPQQPLLKLFSIKAVDSVFLTFWQSTLLSGLSMFGVVKDTTYMSADDINIGIAALLETFEMMLFAFLHLKAFTYKPYRPFHDPRSKAPPSTPTPRLRSLGHALDFRETFREIHAGWVYVLDKMRGREPTPDLGARRIAHYESAFGRPRPSNLPAAKGLGEDGQNDVEKGLLAPSGIQLENREDTPWLGLAGYSRREKSEGLEVQIEKELERRGYGSHIPGRGHIGPAHEVDAAPGHKPQRSWWRSVYSRVSQSGPEPEDEQRLTSRPSRQNKSKHKSHTRGSRDVDADRRLLVEHDYDFEDPPPQPLFNSYRGRQHARQQLPREEHLDTLAPLSVFTAHRSSHQVRHPKDPRSSNPTPTPAIIVDPAPPMSYSQPLPPLGLFPLARSDSLLGRVFPPTASNATSIDHAHGSDSGRSLPYVSTHGVTHSRATPRGPLILATPQILGKMPTPERRSVAYPTPTPQQAHPARSVEVVHSRETGHETESKEWFAQGSHIRESAHHRVPEKRPVLTLNTAPDGLITSPLSADFAGHNFDGTAPRQSSSQSPAQRGSTPQRPPSGLRRQSVQIDSPSRRGRQSVEVNPPPENSYALPLPAPSHLNRSRGQTNRRISTPPDAVSHSQYSIPLYQEEQLRSSGYSVENMRSDITQPSLSATPKYPTVMPSSRERPWEVTSRLPGVPQPSSPIQLSYQPDPYSAISGPYTPAAYSPPRDESRRTQRSGGGEPSSRSKPHKTRTTRHE</sequence>
<evidence type="ECO:0000256" key="4">
    <source>
        <dbReference type="ARBA" id="ARBA00023136"/>
    </source>
</evidence>
<comment type="subcellular location">
    <subcellularLocation>
        <location evidence="1">Membrane</location>
        <topology evidence="1">Multi-pass membrane protein</topology>
    </subcellularLocation>
</comment>
<reference evidence="7" key="1">
    <citation type="submission" date="2023-03" db="EMBL/GenBank/DDBJ databases">
        <title>Massive genome expansion in bonnet fungi (Mycena s.s.) driven by repeated elements and novel gene families across ecological guilds.</title>
        <authorList>
            <consortium name="Lawrence Berkeley National Laboratory"/>
            <person name="Harder C.B."/>
            <person name="Miyauchi S."/>
            <person name="Viragh M."/>
            <person name="Kuo A."/>
            <person name="Thoen E."/>
            <person name="Andreopoulos B."/>
            <person name="Lu D."/>
            <person name="Skrede I."/>
            <person name="Drula E."/>
            <person name="Henrissat B."/>
            <person name="Morin E."/>
            <person name="Kohler A."/>
            <person name="Barry K."/>
            <person name="LaButti K."/>
            <person name="Morin E."/>
            <person name="Salamov A."/>
            <person name="Lipzen A."/>
            <person name="Mereny Z."/>
            <person name="Hegedus B."/>
            <person name="Baldrian P."/>
            <person name="Stursova M."/>
            <person name="Weitz H."/>
            <person name="Taylor A."/>
            <person name="Grigoriev I.V."/>
            <person name="Nagy L.G."/>
            <person name="Martin F."/>
            <person name="Kauserud H."/>
        </authorList>
    </citation>
    <scope>NUCLEOTIDE SEQUENCE</scope>
    <source>
        <strain evidence="7">CBHHK067</strain>
    </source>
</reference>
<feature type="compositionally biased region" description="Basic residues" evidence="5">
    <location>
        <begin position="964"/>
        <end position="975"/>
    </location>
</feature>
<feature type="compositionally biased region" description="Low complexity" evidence="5">
    <location>
        <begin position="477"/>
        <end position="490"/>
    </location>
</feature>
<feature type="transmembrane region" description="Helical" evidence="6">
    <location>
        <begin position="174"/>
        <end position="196"/>
    </location>
</feature>
<feature type="region of interest" description="Disordered" evidence="5">
    <location>
        <begin position="881"/>
        <end position="975"/>
    </location>
</feature>
<dbReference type="EMBL" id="JARKIE010000063">
    <property type="protein sequence ID" value="KAJ7690714.1"/>
    <property type="molecule type" value="Genomic_DNA"/>
</dbReference>
<evidence type="ECO:0000256" key="5">
    <source>
        <dbReference type="SAM" id="MobiDB-lite"/>
    </source>
</evidence>
<dbReference type="SMART" id="SM01417">
    <property type="entry name" value="Solute_trans_a"/>
    <property type="match status" value="1"/>
</dbReference>
<feature type="compositionally biased region" description="Basic and acidic residues" evidence="5">
    <location>
        <begin position="712"/>
        <end position="724"/>
    </location>
</feature>
<dbReference type="PANTHER" id="PTHR23423">
    <property type="entry name" value="ORGANIC SOLUTE TRANSPORTER-RELATED"/>
    <property type="match status" value="1"/>
</dbReference>
<feature type="compositionally biased region" description="Basic and acidic residues" evidence="5">
    <location>
        <begin position="731"/>
        <end position="745"/>
    </location>
</feature>
<keyword evidence="4 6" id="KW-0472">Membrane</keyword>
<dbReference type="InterPro" id="IPR005178">
    <property type="entry name" value="Ostalpha/TMEM184C"/>
</dbReference>
<feature type="region of interest" description="Disordered" evidence="5">
    <location>
        <begin position="760"/>
        <end position="860"/>
    </location>
</feature>
<feature type="transmembrane region" description="Helical" evidence="6">
    <location>
        <begin position="285"/>
        <end position="306"/>
    </location>
</feature>
<evidence type="ECO:0000256" key="3">
    <source>
        <dbReference type="ARBA" id="ARBA00022989"/>
    </source>
</evidence>
<evidence type="ECO:0000313" key="8">
    <source>
        <dbReference type="Proteomes" id="UP001221757"/>
    </source>
</evidence>
<feature type="region of interest" description="Disordered" evidence="5">
    <location>
        <begin position="449"/>
        <end position="558"/>
    </location>
</feature>
<evidence type="ECO:0000256" key="6">
    <source>
        <dbReference type="SAM" id="Phobius"/>
    </source>
</evidence>
<name>A0AAD7DGA8_MYCRO</name>
<feature type="region of interest" description="Disordered" evidence="5">
    <location>
        <begin position="712"/>
        <end position="746"/>
    </location>
</feature>
<evidence type="ECO:0000256" key="2">
    <source>
        <dbReference type="ARBA" id="ARBA00022692"/>
    </source>
</evidence>
<evidence type="ECO:0000256" key="1">
    <source>
        <dbReference type="ARBA" id="ARBA00004141"/>
    </source>
</evidence>
<evidence type="ECO:0000313" key="7">
    <source>
        <dbReference type="EMBL" id="KAJ7690714.1"/>
    </source>
</evidence>
<accession>A0AAD7DGA8</accession>
<feature type="transmembrane region" description="Helical" evidence="6">
    <location>
        <begin position="98"/>
        <end position="117"/>
    </location>
</feature>
<dbReference type="Proteomes" id="UP001221757">
    <property type="component" value="Unassembled WGS sequence"/>
</dbReference>
<keyword evidence="8" id="KW-1185">Reference proteome</keyword>
<keyword evidence="3 6" id="KW-1133">Transmembrane helix</keyword>
<feature type="compositionally biased region" description="Basic and acidic residues" evidence="5">
    <location>
        <begin position="518"/>
        <end position="533"/>
    </location>
</feature>
<comment type="caution">
    <text evidence="7">The sequence shown here is derived from an EMBL/GenBank/DDBJ whole genome shotgun (WGS) entry which is preliminary data.</text>
</comment>
<dbReference type="GO" id="GO:0016020">
    <property type="term" value="C:membrane"/>
    <property type="evidence" value="ECO:0007669"/>
    <property type="project" value="UniProtKB-SubCell"/>
</dbReference>
<keyword evidence="2 6" id="KW-0812">Transmembrane</keyword>
<proteinExistence type="predicted"/>
<feature type="transmembrane region" description="Helical" evidence="6">
    <location>
        <begin position="208"/>
        <end position="230"/>
    </location>
</feature>
<feature type="compositionally biased region" description="Low complexity" evidence="5">
    <location>
        <begin position="774"/>
        <end position="786"/>
    </location>
</feature>
<dbReference type="Pfam" id="PF03619">
    <property type="entry name" value="Solute_trans_a"/>
    <property type="match status" value="1"/>
</dbReference>
<feature type="transmembrane region" description="Helical" evidence="6">
    <location>
        <begin position="29"/>
        <end position="49"/>
    </location>
</feature>